<dbReference type="GO" id="GO:0016765">
    <property type="term" value="F:transferase activity, transferring alkyl or aryl (other than methyl) groups"/>
    <property type="evidence" value="ECO:0007669"/>
    <property type="project" value="UniProtKB-UniRule"/>
</dbReference>
<evidence type="ECO:0000256" key="2">
    <source>
        <dbReference type="ARBA" id="ARBA00022898"/>
    </source>
</evidence>
<keyword evidence="3" id="KW-0028">Amino-acid biosynthesis</keyword>
<name>A0A5B2U2Y4_9FLAO</name>
<accession>A0A5B2U2Y4</accession>
<keyword evidence="2 3" id="KW-0663">Pyridoxal phosphate</keyword>
<dbReference type="InterPro" id="IPR006234">
    <property type="entry name" value="O-succ-hSer_sulfhydrylase"/>
</dbReference>
<dbReference type="EMBL" id="VUNZ01000002">
    <property type="protein sequence ID" value="KAA2221044.1"/>
    <property type="molecule type" value="Genomic_DNA"/>
</dbReference>
<evidence type="ECO:0000313" key="6">
    <source>
        <dbReference type="EMBL" id="KAA2221044.1"/>
    </source>
</evidence>
<dbReference type="InterPro" id="IPR000277">
    <property type="entry name" value="Cys/Met-Metab_PyrdxlP-dep_enz"/>
</dbReference>
<evidence type="ECO:0000313" key="7">
    <source>
        <dbReference type="Proteomes" id="UP000323082"/>
    </source>
</evidence>
<dbReference type="Proteomes" id="UP000323082">
    <property type="component" value="Unassembled WGS sequence"/>
</dbReference>
<evidence type="ECO:0000256" key="1">
    <source>
        <dbReference type="ARBA" id="ARBA00001933"/>
    </source>
</evidence>
<dbReference type="CDD" id="cd00614">
    <property type="entry name" value="CGS_like"/>
    <property type="match status" value="1"/>
</dbReference>
<proteinExistence type="inferred from homology"/>
<dbReference type="SUPFAM" id="SSF53383">
    <property type="entry name" value="PLP-dependent transferases"/>
    <property type="match status" value="1"/>
</dbReference>
<dbReference type="GO" id="GO:0030170">
    <property type="term" value="F:pyridoxal phosphate binding"/>
    <property type="evidence" value="ECO:0007669"/>
    <property type="project" value="UniProtKB-UniRule"/>
</dbReference>
<dbReference type="Gene3D" id="3.90.1150.10">
    <property type="entry name" value="Aspartate Aminotransferase, domain 1"/>
    <property type="match status" value="1"/>
</dbReference>
<feature type="modified residue" description="N6-(pyridoxal phosphate)lysine" evidence="3 4">
    <location>
        <position position="204"/>
    </location>
</feature>
<comment type="function">
    <text evidence="3">Catalyzes the formation of L-homocysteine from O-succinyl-L-homoserine (OSHS) and hydrogen sulfide.</text>
</comment>
<dbReference type="GO" id="GO:0071266">
    <property type="term" value="P:'de novo' L-methionine biosynthetic process"/>
    <property type="evidence" value="ECO:0007669"/>
    <property type="project" value="UniProtKB-UniRule"/>
</dbReference>
<dbReference type="InterPro" id="IPR015422">
    <property type="entry name" value="PyrdxlP-dep_Trfase_small"/>
</dbReference>
<comment type="similarity">
    <text evidence="3">Belongs to the trans-sulfuration enzymes family. MetZ subfamily.</text>
</comment>
<keyword evidence="3" id="KW-0808">Transferase</keyword>
<comment type="pathway">
    <text evidence="3">Amino-acid biosynthesis; L-methionine biosynthesis via de novo pathway; L-homocysteine from O-succinyl-L-homoserine: step 1/1.</text>
</comment>
<evidence type="ECO:0000256" key="5">
    <source>
        <dbReference type="RuleBase" id="RU362118"/>
    </source>
</evidence>
<dbReference type="GO" id="GO:0005737">
    <property type="term" value="C:cytoplasm"/>
    <property type="evidence" value="ECO:0007669"/>
    <property type="project" value="TreeGrafter"/>
</dbReference>
<comment type="subunit">
    <text evidence="3">Homotetramer.</text>
</comment>
<evidence type="ECO:0000256" key="4">
    <source>
        <dbReference type="PIRSR" id="PIRSR001434-2"/>
    </source>
</evidence>
<organism evidence="6 7">
    <name type="scientific">Chryseobacterium sediminis</name>
    <dbReference type="NCBI Taxonomy" id="1679494"/>
    <lineage>
        <taxon>Bacteria</taxon>
        <taxon>Pseudomonadati</taxon>
        <taxon>Bacteroidota</taxon>
        <taxon>Flavobacteriia</taxon>
        <taxon>Flavobacteriales</taxon>
        <taxon>Weeksellaceae</taxon>
        <taxon>Chryseobacterium group</taxon>
        <taxon>Chryseobacterium</taxon>
    </lineage>
</organism>
<dbReference type="RefSeq" id="WP_149833865.1">
    <property type="nucleotide sequence ID" value="NZ_VUNZ01000002.1"/>
</dbReference>
<dbReference type="PIRSF" id="PIRSF001434">
    <property type="entry name" value="CGS"/>
    <property type="match status" value="1"/>
</dbReference>
<dbReference type="PANTHER" id="PTHR11808">
    <property type="entry name" value="TRANS-SULFURATION ENZYME FAMILY MEMBER"/>
    <property type="match status" value="1"/>
</dbReference>
<keyword evidence="3" id="KW-0486">Methionine biosynthesis</keyword>
<dbReference type="GO" id="GO:0071268">
    <property type="term" value="P:homocysteine biosynthetic process"/>
    <property type="evidence" value="ECO:0007669"/>
    <property type="project" value="InterPro"/>
</dbReference>
<sequence length="386" mass="42933">MENFETSAIRTQTERSQFDEHSTPLYLTSSFIFQDAEDMRASFAEEKPKNLYSRFSNPNVTEFTDKIAKMEGAEAGYAFATGMAAIYSTFAALLNAGDHIVSCQSVFGSTHTLFTKYFPKWNIETTYFKAEDAENVEQYIKPNTKILYLETPTNPAIEILDLEFFGQIAKKHNLIFIVDNCFATPYLQQPIKYGADIVVHSATKLIDGQGRVLGGIAVGKEDLIREIYLFARNTGPALSPFNAWVLSKSLETLAIRVEKHCENALKVAEFLENHPNVDLVKYPFLKSHPSYEVAKKQMKLGGNIVAFEIKGGIEGGRAFLDKIQMCSLSANLGDTRTIVTHPASTTHSKLSDEERNEVGITAGLVRCSVGLENVEDIIADLKQALD</sequence>
<dbReference type="FunFam" id="3.40.640.10:FF:000046">
    <property type="entry name" value="Cystathionine gamma-lyase"/>
    <property type="match status" value="1"/>
</dbReference>
<dbReference type="FunFam" id="3.90.1150.10:FF:000033">
    <property type="entry name" value="Cystathionine gamma-synthase"/>
    <property type="match status" value="1"/>
</dbReference>
<dbReference type="UniPathway" id="UPA00051">
    <property type="reaction ID" value="UER00449"/>
</dbReference>
<dbReference type="Pfam" id="PF01053">
    <property type="entry name" value="Cys_Met_Meta_PP"/>
    <property type="match status" value="1"/>
</dbReference>
<dbReference type="OrthoDB" id="9803729at2"/>
<reference evidence="6 7" key="1">
    <citation type="journal article" date="2015" name="Int. J. Syst. Evol. Microbiol.">
        <title>Chryseobacterium sediminis sp. nov., isolated from a river sediment.</title>
        <authorList>
            <person name="Kampfer P."/>
            <person name="Busse H.J."/>
            <person name="McInroy J.A."/>
            <person name="Glaeser S.P."/>
        </authorList>
    </citation>
    <scope>NUCLEOTIDE SEQUENCE [LARGE SCALE GENOMIC DNA]</scope>
    <source>
        <strain evidence="6 7">IMT-174</strain>
    </source>
</reference>
<comment type="catalytic activity">
    <reaction evidence="3">
        <text>O-succinyl-L-homoserine + hydrogen sulfide = L-homocysteine + succinate</text>
        <dbReference type="Rhea" id="RHEA:27826"/>
        <dbReference type="ChEBI" id="CHEBI:29919"/>
        <dbReference type="ChEBI" id="CHEBI:30031"/>
        <dbReference type="ChEBI" id="CHEBI:57661"/>
        <dbReference type="ChEBI" id="CHEBI:58199"/>
    </reaction>
</comment>
<dbReference type="PANTHER" id="PTHR11808:SF80">
    <property type="entry name" value="CYSTATHIONINE GAMMA-LYASE"/>
    <property type="match status" value="1"/>
</dbReference>
<dbReference type="EC" id="2.5.1.-" evidence="3"/>
<dbReference type="Gene3D" id="3.40.640.10">
    <property type="entry name" value="Type I PLP-dependent aspartate aminotransferase-like (Major domain)"/>
    <property type="match status" value="1"/>
</dbReference>
<gene>
    <name evidence="3" type="primary">metZ</name>
    <name evidence="6" type="ORF">FW780_12100</name>
</gene>
<dbReference type="HAMAP" id="MF_02056">
    <property type="entry name" value="MetZ"/>
    <property type="match status" value="1"/>
</dbReference>
<evidence type="ECO:0000256" key="3">
    <source>
        <dbReference type="HAMAP-Rule" id="MF_02056"/>
    </source>
</evidence>
<comment type="cofactor">
    <cofactor evidence="1 3 5">
        <name>pyridoxal 5'-phosphate</name>
        <dbReference type="ChEBI" id="CHEBI:597326"/>
    </cofactor>
</comment>
<dbReference type="InterPro" id="IPR015424">
    <property type="entry name" value="PyrdxlP-dep_Trfase"/>
</dbReference>
<dbReference type="NCBIfam" id="NF006003">
    <property type="entry name" value="PRK08133.1"/>
    <property type="match status" value="1"/>
</dbReference>
<dbReference type="InterPro" id="IPR015421">
    <property type="entry name" value="PyrdxlP-dep_Trfase_major"/>
</dbReference>
<comment type="caution">
    <text evidence="6">The sequence shown here is derived from an EMBL/GenBank/DDBJ whole genome shotgun (WGS) entry which is preliminary data.</text>
</comment>
<dbReference type="GO" id="GO:0019346">
    <property type="term" value="P:transsulfuration"/>
    <property type="evidence" value="ECO:0007669"/>
    <property type="project" value="InterPro"/>
</dbReference>
<protein>
    <recommendedName>
        <fullName evidence="3">O-succinylhomoserine sulfhydrylase</fullName>
        <shortName evidence="3">OSH sulfhydrylase</shortName>
        <shortName evidence="3">OSHS sulfhydrylase</shortName>
        <ecNumber evidence="3">2.5.1.-</ecNumber>
    </recommendedName>
</protein>
<dbReference type="AlphaFoldDB" id="A0A5B2U2Y4"/>
<dbReference type="GO" id="GO:0016846">
    <property type="term" value="F:carbon-sulfur lyase activity"/>
    <property type="evidence" value="ECO:0007669"/>
    <property type="project" value="TreeGrafter"/>
</dbReference>